<dbReference type="OMA" id="INCCSRY"/>
<dbReference type="GO" id="GO:0008270">
    <property type="term" value="F:zinc ion binding"/>
    <property type="evidence" value="ECO:0007669"/>
    <property type="project" value="UniProtKB-KW"/>
</dbReference>
<evidence type="ECO:0000256" key="3">
    <source>
        <dbReference type="ARBA" id="ARBA00022723"/>
    </source>
</evidence>
<feature type="region of interest" description="Disordered" evidence="12">
    <location>
        <begin position="34"/>
        <end position="84"/>
    </location>
</feature>
<dbReference type="GO" id="GO:0005667">
    <property type="term" value="C:transcription regulator complex"/>
    <property type="evidence" value="ECO:0007669"/>
    <property type="project" value="TreeGrafter"/>
</dbReference>
<dbReference type="Ensembl" id="ENSOMET00000021941.1">
    <property type="protein sequence ID" value="ENSOMEP00000031017.1"/>
    <property type="gene ID" value="ENSOMEG00000015607.1"/>
</dbReference>
<dbReference type="FunFam" id="3.30.160.60:FF:000912">
    <property type="entry name" value="Zinc finger protein 660"/>
    <property type="match status" value="1"/>
</dbReference>
<feature type="domain" description="C2H2-type" evidence="13">
    <location>
        <begin position="202"/>
        <end position="229"/>
    </location>
</feature>
<keyword evidence="9" id="KW-0804">Transcription</keyword>
<dbReference type="GO" id="GO:0031519">
    <property type="term" value="C:PcG protein complex"/>
    <property type="evidence" value="ECO:0007669"/>
    <property type="project" value="TreeGrafter"/>
</dbReference>
<dbReference type="InterPro" id="IPR036236">
    <property type="entry name" value="Znf_C2H2_sf"/>
</dbReference>
<reference evidence="14" key="1">
    <citation type="submission" date="2025-08" db="UniProtKB">
        <authorList>
            <consortium name="Ensembl"/>
        </authorList>
    </citation>
    <scope>IDENTIFICATION</scope>
</reference>
<dbReference type="SMART" id="SM00355">
    <property type="entry name" value="ZnF_C2H2"/>
    <property type="match status" value="2"/>
</dbReference>
<comment type="subcellular location">
    <subcellularLocation>
        <location evidence="1">Nucleus</location>
    </subcellularLocation>
</comment>
<dbReference type="GO" id="GO:0000981">
    <property type="term" value="F:DNA-binding transcription factor activity, RNA polymerase II-specific"/>
    <property type="evidence" value="ECO:0007669"/>
    <property type="project" value="TreeGrafter"/>
</dbReference>
<evidence type="ECO:0000313" key="15">
    <source>
        <dbReference type="Proteomes" id="UP000261560"/>
    </source>
</evidence>
<dbReference type="GO" id="GO:0000978">
    <property type="term" value="F:RNA polymerase II cis-regulatory region sequence-specific DNA binding"/>
    <property type="evidence" value="ECO:0007669"/>
    <property type="project" value="TreeGrafter"/>
</dbReference>
<sequence length="261" mass="30553">TYQIQKINCCSRYCQIKLNHKEVLPQHYVSEKEDLSYHQKNSRVTKKEPGPPQIKVEKEEPELPQTEEEWEEPEPSQMKEEQEELCISQDEDYLQFKQETNTFMDTFTYEDNEHNVLDLKNQQGFNGRGVLAEDGNQHVQNVDAVSQSDSDVGKISSISTLIKKSIQSFKEKRLSFMNSCKSSRTVSNMYVYKRTESDERSCVCKECGKSFKYLSKLRLHMRVHTGEKPFFCKLCDTRFGQTSSLKRHMMIHTGEKPFSIY</sequence>
<dbReference type="PANTHER" id="PTHR14003">
    <property type="entry name" value="TRANSCRIPTIONAL REPRESSOR PROTEIN YY"/>
    <property type="match status" value="1"/>
</dbReference>
<evidence type="ECO:0000256" key="7">
    <source>
        <dbReference type="ARBA" id="ARBA00023015"/>
    </source>
</evidence>
<keyword evidence="15" id="KW-1185">Reference proteome</keyword>
<keyword evidence="7" id="KW-0805">Transcription regulation</keyword>
<name>A0A3B3DLP3_ORYME</name>
<comment type="similarity">
    <text evidence="2">Belongs to the krueppel C2H2-type zinc-finger protein family.</text>
</comment>
<dbReference type="Gene3D" id="3.30.160.60">
    <property type="entry name" value="Classic Zinc Finger"/>
    <property type="match status" value="2"/>
</dbReference>
<dbReference type="STRING" id="30732.ENSOMEP00000031017"/>
<dbReference type="Pfam" id="PF00096">
    <property type="entry name" value="zf-C2H2"/>
    <property type="match status" value="2"/>
</dbReference>
<dbReference type="InterPro" id="IPR013087">
    <property type="entry name" value="Znf_C2H2_type"/>
</dbReference>
<dbReference type="Proteomes" id="UP000261560">
    <property type="component" value="Unplaced"/>
</dbReference>
<keyword evidence="8" id="KW-0238">DNA-binding</keyword>
<evidence type="ECO:0000256" key="8">
    <source>
        <dbReference type="ARBA" id="ARBA00023125"/>
    </source>
</evidence>
<dbReference type="FunFam" id="3.30.160.60:FF:001370">
    <property type="entry name" value="Zinc finger protein"/>
    <property type="match status" value="1"/>
</dbReference>
<proteinExistence type="inferred from homology"/>
<organism evidence="14 15">
    <name type="scientific">Oryzias melastigma</name>
    <name type="common">Marine medaka</name>
    <dbReference type="NCBI Taxonomy" id="30732"/>
    <lineage>
        <taxon>Eukaryota</taxon>
        <taxon>Metazoa</taxon>
        <taxon>Chordata</taxon>
        <taxon>Craniata</taxon>
        <taxon>Vertebrata</taxon>
        <taxon>Euteleostomi</taxon>
        <taxon>Actinopterygii</taxon>
        <taxon>Neopterygii</taxon>
        <taxon>Teleostei</taxon>
        <taxon>Neoteleostei</taxon>
        <taxon>Acanthomorphata</taxon>
        <taxon>Ovalentaria</taxon>
        <taxon>Atherinomorphae</taxon>
        <taxon>Beloniformes</taxon>
        <taxon>Adrianichthyidae</taxon>
        <taxon>Oryziinae</taxon>
        <taxon>Oryzias</taxon>
    </lineage>
</organism>
<evidence type="ECO:0000256" key="6">
    <source>
        <dbReference type="ARBA" id="ARBA00022833"/>
    </source>
</evidence>
<keyword evidence="10" id="KW-0539">Nucleus</keyword>
<dbReference type="SUPFAM" id="SSF57667">
    <property type="entry name" value="beta-beta-alpha zinc fingers"/>
    <property type="match status" value="2"/>
</dbReference>
<feature type="compositionally biased region" description="Acidic residues" evidence="12">
    <location>
        <begin position="59"/>
        <end position="74"/>
    </location>
</feature>
<accession>A0A3B3DLP3</accession>
<feature type="domain" description="C2H2-type" evidence="13">
    <location>
        <begin position="230"/>
        <end position="257"/>
    </location>
</feature>
<keyword evidence="5 11" id="KW-0863">Zinc-finger</keyword>
<dbReference type="AlphaFoldDB" id="A0A3B3DLP3"/>
<evidence type="ECO:0000256" key="2">
    <source>
        <dbReference type="ARBA" id="ARBA00006991"/>
    </source>
</evidence>
<keyword evidence="6" id="KW-0862">Zinc</keyword>
<evidence type="ECO:0000256" key="4">
    <source>
        <dbReference type="ARBA" id="ARBA00022737"/>
    </source>
</evidence>
<keyword evidence="3" id="KW-0479">Metal-binding</keyword>
<evidence type="ECO:0000256" key="12">
    <source>
        <dbReference type="SAM" id="MobiDB-lite"/>
    </source>
</evidence>
<keyword evidence="4" id="KW-0677">Repeat</keyword>
<evidence type="ECO:0000256" key="10">
    <source>
        <dbReference type="ARBA" id="ARBA00023242"/>
    </source>
</evidence>
<dbReference type="PANTHER" id="PTHR14003:SF23">
    <property type="entry name" value="ZINC FINGER PROTEIN 143"/>
    <property type="match status" value="1"/>
</dbReference>
<evidence type="ECO:0000256" key="1">
    <source>
        <dbReference type="ARBA" id="ARBA00004123"/>
    </source>
</evidence>
<evidence type="ECO:0000313" key="14">
    <source>
        <dbReference type="Ensembl" id="ENSOMEP00000031017.1"/>
    </source>
</evidence>
<evidence type="ECO:0000256" key="11">
    <source>
        <dbReference type="PROSITE-ProRule" id="PRU00042"/>
    </source>
</evidence>
<dbReference type="PaxDb" id="30732-ENSOMEP00000031017"/>
<reference evidence="14" key="2">
    <citation type="submission" date="2025-09" db="UniProtKB">
        <authorList>
            <consortium name="Ensembl"/>
        </authorList>
    </citation>
    <scope>IDENTIFICATION</scope>
</reference>
<evidence type="ECO:0000256" key="9">
    <source>
        <dbReference type="ARBA" id="ARBA00023163"/>
    </source>
</evidence>
<evidence type="ECO:0000256" key="5">
    <source>
        <dbReference type="ARBA" id="ARBA00022771"/>
    </source>
</evidence>
<dbReference type="GeneTree" id="ENSGT01150000286977"/>
<dbReference type="PROSITE" id="PS00028">
    <property type="entry name" value="ZINC_FINGER_C2H2_1"/>
    <property type="match status" value="2"/>
</dbReference>
<dbReference type="PROSITE" id="PS50157">
    <property type="entry name" value="ZINC_FINGER_C2H2_2"/>
    <property type="match status" value="2"/>
</dbReference>
<dbReference type="GO" id="GO:0000785">
    <property type="term" value="C:chromatin"/>
    <property type="evidence" value="ECO:0007669"/>
    <property type="project" value="TreeGrafter"/>
</dbReference>
<evidence type="ECO:0000259" key="13">
    <source>
        <dbReference type="PROSITE" id="PS50157"/>
    </source>
</evidence>
<protein>
    <recommendedName>
        <fullName evidence="13">C2H2-type domain-containing protein</fullName>
    </recommendedName>
</protein>